<evidence type="ECO:0000256" key="3">
    <source>
        <dbReference type="ARBA" id="ARBA00022989"/>
    </source>
</evidence>
<keyword evidence="3 5" id="KW-1133">Transmembrane helix</keyword>
<dbReference type="PROSITE" id="PS50883">
    <property type="entry name" value="EAL"/>
    <property type="match status" value="1"/>
</dbReference>
<dbReference type="SMART" id="SM00052">
    <property type="entry name" value="EAL"/>
    <property type="match status" value="1"/>
</dbReference>
<dbReference type="Gene3D" id="3.30.450.350">
    <property type="entry name" value="CHASE domain"/>
    <property type="match status" value="1"/>
</dbReference>
<dbReference type="InterPro" id="IPR042240">
    <property type="entry name" value="CHASE_sf"/>
</dbReference>
<dbReference type="InterPro" id="IPR006189">
    <property type="entry name" value="CHASE_dom"/>
</dbReference>
<dbReference type="PANTHER" id="PTHR44757">
    <property type="entry name" value="DIGUANYLATE CYCLASE DGCP"/>
    <property type="match status" value="1"/>
</dbReference>
<comment type="subcellular location">
    <subcellularLocation>
        <location evidence="1">Membrane</location>
    </subcellularLocation>
</comment>
<dbReference type="InterPro" id="IPR043128">
    <property type="entry name" value="Rev_trsase/Diguanyl_cyclase"/>
</dbReference>
<evidence type="ECO:0000256" key="5">
    <source>
        <dbReference type="SAM" id="Phobius"/>
    </source>
</evidence>
<evidence type="ECO:0000313" key="8">
    <source>
        <dbReference type="EMBL" id="TFH92677.1"/>
    </source>
</evidence>
<evidence type="ECO:0000256" key="2">
    <source>
        <dbReference type="ARBA" id="ARBA00022692"/>
    </source>
</evidence>
<keyword evidence="9" id="KW-1185">Reference proteome</keyword>
<dbReference type="GO" id="GO:0016020">
    <property type="term" value="C:membrane"/>
    <property type="evidence" value="ECO:0007669"/>
    <property type="project" value="UniProtKB-SubCell"/>
</dbReference>
<reference evidence="8 9" key="1">
    <citation type="submission" date="2019-01" db="EMBL/GenBank/DDBJ databases">
        <title>Vibrio BEI176 sp. nov, a marine bacterium isolated from China: eastern marignal seas.</title>
        <authorList>
            <person name="Li B."/>
        </authorList>
    </citation>
    <scope>NUCLEOTIDE SEQUENCE [LARGE SCALE GENOMIC DNA]</scope>
    <source>
        <strain evidence="8 9">BEI176</strain>
    </source>
</reference>
<dbReference type="Pfam" id="PF00990">
    <property type="entry name" value="GGDEF"/>
    <property type="match status" value="1"/>
</dbReference>
<keyword evidence="4 5" id="KW-0472">Membrane</keyword>
<dbReference type="PROSITE" id="PS50887">
    <property type="entry name" value="GGDEF"/>
    <property type="match status" value="1"/>
</dbReference>
<dbReference type="InterPro" id="IPR052155">
    <property type="entry name" value="Biofilm_reg_signaling"/>
</dbReference>
<dbReference type="NCBIfam" id="TIGR00254">
    <property type="entry name" value="GGDEF"/>
    <property type="match status" value="1"/>
</dbReference>
<dbReference type="AlphaFoldDB" id="A0A4Y8WID0"/>
<dbReference type="GO" id="GO:0007165">
    <property type="term" value="P:signal transduction"/>
    <property type="evidence" value="ECO:0007669"/>
    <property type="project" value="UniProtKB-ARBA"/>
</dbReference>
<evidence type="ECO:0000256" key="4">
    <source>
        <dbReference type="ARBA" id="ARBA00023136"/>
    </source>
</evidence>
<dbReference type="InterPro" id="IPR029787">
    <property type="entry name" value="Nucleotide_cyclase"/>
</dbReference>
<dbReference type="Gene3D" id="3.20.20.450">
    <property type="entry name" value="EAL domain"/>
    <property type="match status" value="1"/>
</dbReference>
<dbReference type="InterPro" id="IPR001633">
    <property type="entry name" value="EAL_dom"/>
</dbReference>
<comment type="caution">
    <text evidence="8">The sequence shown here is derived from an EMBL/GenBank/DDBJ whole genome shotgun (WGS) entry which is preliminary data.</text>
</comment>
<dbReference type="SMART" id="SM00267">
    <property type="entry name" value="GGDEF"/>
    <property type="match status" value="1"/>
</dbReference>
<evidence type="ECO:0000256" key="1">
    <source>
        <dbReference type="ARBA" id="ARBA00004370"/>
    </source>
</evidence>
<evidence type="ECO:0000259" key="7">
    <source>
        <dbReference type="PROSITE" id="PS50887"/>
    </source>
</evidence>
<dbReference type="Gene3D" id="3.30.70.270">
    <property type="match status" value="1"/>
</dbReference>
<gene>
    <name evidence="8" type="ORF">ELS82_05660</name>
</gene>
<dbReference type="CDD" id="cd01948">
    <property type="entry name" value="EAL"/>
    <property type="match status" value="1"/>
</dbReference>
<dbReference type="SUPFAM" id="SSF141868">
    <property type="entry name" value="EAL domain-like"/>
    <property type="match status" value="1"/>
</dbReference>
<name>A0A4Y8WID0_9VIBR</name>
<dbReference type="GO" id="GO:0003824">
    <property type="term" value="F:catalytic activity"/>
    <property type="evidence" value="ECO:0007669"/>
    <property type="project" value="UniProtKB-ARBA"/>
</dbReference>
<keyword evidence="2 5" id="KW-0812">Transmembrane</keyword>
<evidence type="ECO:0000259" key="6">
    <source>
        <dbReference type="PROSITE" id="PS50883"/>
    </source>
</evidence>
<feature type="transmembrane region" description="Helical" evidence="5">
    <location>
        <begin position="297"/>
        <end position="321"/>
    </location>
</feature>
<proteinExistence type="predicted"/>
<dbReference type="PANTHER" id="PTHR44757:SF2">
    <property type="entry name" value="BIOFILM ARCHITECTURE MAINTENANCE PROTEIN MBAA"/>
    <property type="match status" value="1"/>
</dbReference>
<dbReference type="EMBL" id="SATR01000005">
    <property type="protein sequence ID" value="TFH92677.1"/>
    <property type="molecule type" value="Genomic_DNA"/>
</dbReference>
<dbReference type="Pfam" id="PF03924">
    <property type="entry name" value="CHASE"/>
    <property type="match status" value="1"/>
</dbReference>
<dbReference type="OrthoDB" id="1316910at2"/>
<sequence length="775" mass="86629">MKLALSLKTLVLIWFIGLSSAVASYVTVHYYETQKLNGLLDNQLNNRVQTLSQSLKAIETLLYSTRSFLANGNSPTPQQFESYFSDQVGINTMVHSLMWAPNVAVDKVSEFERKAQQQGFLGYRLNPKISTNNDPVWFLQNSTLPIYFISSSFEGSDYLGYRLESDPTIVSAMSRSISGNRIGVVDYVEEGQLGARLLLPKFGQDGALDGFVVANIILHELLGEIWHTEVNSSHTGISVFTKPNDIKIFESHINTKLEEDKFSTRIVSASRTVRIPLFNTKWQLSISKTDRTGSTALYGFTSVFLILMLTVSATIAANFYATRLKVSDQVIEEKTRSLALQAVRDNLTNLSNRTALSSEVDKQLSLLSSGQSKGFSILFIDLDRFKVINDSMGHLHGDKLLQKVASRLTQHCRRNDMSFRFGGDEFVICLPGLTSKDALSDICQRYSNVLSQPYNIDGQSCHIGTSIGISVVTDPMQTLASILREADTAMYKAKTSTHEKVVFFHEQMFNQAKKRFTLEQELTNALNLKQLSLVYQPIYSTVDDRVVGFESLLRWVHPEFGAISPVDFVPIAEETGLVVKIGNWVAMECCKTLQRLWQARQGKSVPRININVSAKQFESEHIYHTLCRLLSECDFPPHLIGIEITESMLLSDECSAQQLQRIKDLGVVLYLDDFGTGYSSLSVLNDYPVDVIKVDRSFVSRIAMGQSNADSLCQAIINMAHIIDLEVVAEGVETPEQLAVLSQHKCNYIQGYLKSKPLSVCSLENVLDQQAQLTA</sequence>
<evidence type="ECO:0000313" key="9">
    <source>
        <dbReference type="Proteomes" id="UP000297753"/>
    </source>
</evidence>
<dbReference type="InterPro" id="IPR035919">
    <property type="entry name" value="EAL_sf"/>
</dbReference>
<accession>A0A4Y8WID0</accession>
<dbReference type="CDD" id="cd01949">
    <property type="entry name" value="GGDEF"/>
    <property type="match status" value="1"/>
</dbReference>
<dbReference type="RefSeq" id="WP_134834602.1">
    <property type="nucleotide sequence ID" value="NZ_SATR01000005.1"/>
</dbReference>
<protein>
    <submittedName>
        <fullName evidence="8">EAL domain-containing protein</fullName>
    </submittedName>
</protein>
<feature type="domain" description="EAL" evidence="6">
    <location>
        <begin position="515"/>
        <end position="771"/>
    </location>
</feature>
<dbReference type="Pfam" id="PF00563">
    <property type="entry name" value="EAL"/>
    <property type="match status" value="1"/>
</dbReference>
<organism evidence="8 9">
    <name type="scientific">Vibrio ouci</name>
    <dbReference type="NCBI Taxonomy" id="2499078"/>
    <lineage>
        <taxon>Bacteria</taxon>
        <taxon>Pseudomonadati</taxon>
        <taxon>Pseudomonadota</taxon>
        <taxon>Gammaproteobacteria</taxon>
        <taxon>Vibrionales</taxon>
        <taxon>Vibrionaceae</taxon>
        <taxon>Vibrio</taxon>
    </lineage>
</organism>
<dbReference type="Proteomes" id="UP000297753">
    <property type="component" value="Unassembled WGS sequence"/>
</dbReference>
<dbReference type="SMART" id="SM01079">
    <property type="entry name" value="CHASE"/>
    <property type="match status" value="1"/>
</dbReference>
<feature type="domain" description="GGDEF" evidence="7">
    <location>
        <begin position="373"/>
        <end position="506"/>
    </location>
</feature>
<dbReference type="InterPro" id="IPR000160">
    <property type="entry name" value="GGDEF_dom"/>
</dbReference>
<dbReference type="SUPFAM" id="SSF55073">
    <property type="entry name" value="Nucleotide cyclase"/>
    <property type="match status" value="1"/>
</dbReference>